<dbReference type="FunFam" id="3.30.160.60:FF:000045">
    <property type="entry name" value="ZFP69 zinc finger protein B"/>
    <property type="match status" value="1"/>
</dbReference>
<dbReference type="FunFam" id="3.30.160.60:FF:000870">
    <property type="entry name" value="zinc finger protein 197 isoform X1"/>
    <property type="match status" value="1"/>
</dbReference>
<reference evidence="14" key="1">
    <citation type="submission" date="2022-12" db="EMBL/GenBank/DDBJ databases">
        <authorList>
            <person name="Alioto T."/>
            <person name="Alioto T."/>
            <person name="Gomez Garrido J."/>
        </authorList>
    </citation>
    <scope>NUCLEOTIDE SEQUENCE</scope>
</reference>
<keyword evidence="5 11" id="KW-0863">Zinc-finger</keyword>
<organism evidence="14 15">
    <name type="scientific">Podarcis lilfordi</name>
    <name type="common">Lilford's wall lizard</name>
    <dbReference type="NCBI Taxonomy" id="74358"/>
    <lineage>
        <taxon>Eukaryota</taxon>
        <taxon>Metazoa</taxon>
        <taxon>Chordata</taxon>
        <taxon>Craniata</taxon>
        <taxon>Vertebrata</taxon>
        <taxon>Euteleostomi</taxon>
        <taxon>Lepidosauria</taxon>
        <taxon>Squamata</taxon>
        <taxon>Bifurcata</taxon>
        <taxon>Unidentata</taxon>
        <taxon>Episquamata</taxon>
        <taxon>Laterata</taxon>
        <taxon>Lacertibaenia</taxon>
        <taxon>Lacertidae</taxon>
        <taxon>Podarcis</taxon>
    </lineage>
</organism>
<feature type="domain" description="C2H2-type" evidence="12">
    <location>
        <begin position="385"/>
        <end position="412"/>
    </location>
</feature>
<dbReference type="Pfam" id="PF00096">
    <property type="entry name" value="zf-C2H2"/>
    <property type="match status" value="7"/>
</dbReference>
<dbReference type="CDD" id="cd07765">
    <property type="entry name" value="KRAB_A-box"/>
    <property type="match status" value="1"/>
</dbReference>
<name>A0AA35LJV6_9SAUR</name>
<dbReference type="InterPro" id="IPR050589">
    <property type="entry name" value="Ikaros_C2H2-ZF"/>
</dbReference>
<evidence type="ECO:0000313" key="15">
    <source>
        <dbReference type="Proteomes" id="UP001178461"/>
    </source>
</evidence>
<sequence>MAGAAGPTLWDPVTFDEVAIYFSPEEWAELADWQKNLYKDVTRASYEMLVSLGLALQKPDIILRIERGEEPCVGRLQTSEAREVTHHSIFDGQILIKKESCLEERPPCCVGHPEVLKAGPNNGTFGEFSTWPGSHLGANSAVSGMAALPTWSTKLQWQNVQAPPVEFQVGHPGVSGSAFWPGSVTVPPPSTYEETLLICTQCQKCFPARSAHGAPSGGEATQVCPECESSSGHKGTPAAADPRSHNTTMQPCSCSHCSGLGVRQRVPKEERPYKCGKCEKSFRFVHEYTWHQKVHAGEKIYKCSVCEKVFRHKQELMWHQRAHTAEWPHKCGVCGKNFRFKQELTWHQKTHSVERPYKCAECEKSFRFKQEFMWHQRAHVGDRPYKCTECEKSFRFKQEFSWHQRSHAGEKTYKCPGCDKSFRYKQEFYWHQRIHTGEQPYPCASCDSTFTCRQEYMRHQRLHDGEKPYQCPHCDKTFRRGSTLIRHRRIHMGEGPFKCSHCDRTFGQSANLIKHQRIHTLKDEPVENAHREWGPCLQGVGVPSVQPEAVSVLSLKTVSVGALLLLNLQEPKQEKDPAGNSWEPQM</sequence>
<proteinExistence type="inferred from homology"/>
<evidence type="ECO:0000256" key="10">
    <source>
        <dbReference type="ARBA" id="ARBA00023242"/>
    </source>
</evidence>
<comment type="subcellular location">
    <subcellularLocation>
        <location evidence="1">Nucleus</location>
    </subcellularLocation>
</comment>
<feature type="domain" description="C2H2-type" evidence="12">
    <location>
        <begin position="497"/>
        <end position="524"/>
    </location>
</feature>
<dbReference type="SMART" id="SM00355">
    <property type="entry name" value="ZnF_C2H2"/>
    <property type="match status" value="9"/>
</dbReference>
<evidence type="ECO:0000256" key="5">
    <source>
        <dbReference type="ARBA" id="ARBA00022771"/>
    </source>
</evidence>
<dbReference type="GO" id="GO:0008270">
    <property type="term" value="F:zinc ion binding"/>
    <property type="evidence" value="ECO:0007669"/>
    <property type="project" value="UniProtKB-KW"/>
</dbReference>
<evidence type="ECO:0000256" key="8">
    <source>
        <dbReference type="ARBA" id="ARBA00023125"/>
    </source>
</evidence>
<feature type="domain" description="C2H2-type" evidence="12">
    <location>
        <begin position="441"/>
        <end position="468"/>
    </location>
</feature>
<dbReference type="FunFam" id="3.30.160.60:FF:002343">
    <property type="entry name" value="Zinc finger protein 33A"/>
    <property type="match status" value="2"/>
</dbReference>
<keyword evidence="3" id="KW-0479">Metal-binding</keyword>
<evidence type="ECO:0000313" key="14">
    <source>
        <dbReference type="EMBL" id="CAI5797582.1"/>
    </source>
</evidence>
<dbReference type="Proteomes" id="UP001178461">
    <property type="component" value="Chromosome 16"/>
</dbReference>
<dbReference type="PANTHER" id="PTHR24404">
    <property type="entry name" value="ZINC FINGER PROTEIN"/>
    <property type="match status" value="1"/>
</dbReference>
<dbReference type="EMBL" id="OX395143">
    <property type="protein sequence ID" value="CAI5797582.1"/>
    <property type="molecule type" value="Genomic_DNA"/>
</dbReference>
<feature type="domain" description="C2H2-type" evidence="12">
    <location>
        <begin position="273"/>
        <end position="300"/>
    </location>
</feature>
<feature type="domain" description="C2H2-type" evidence="12">
    <location>
        <begin position="469"/>
        <end position="496"/>
    </location>
</feature>
<keyword evidence="8" id="KW-0238">DNA-binding</keyword>
<dbReference type="PROSITE" id="PS00028">
    <property type="entry name" value="ZINC_FINGER_C2H2_1"/>
    <property type="match status" value="9"/>
</dbReference>
<dbReference type="GO" id="GO:0003700">
    <property type="term" value="F:DNA-binding transcription factor activity"/>
    <property type="evidence" value="ECO:0007669"/>
    <property type="project" value="TreeGrafter"/>
</dbReference>
<dbReference type="FunFam" id="3.30.160.60:FF:000087">
    <property type="entry name" value="Zinc finger protein 354B"/>
    <property type="match status" value="1"/>
</dbReference>
<dbReference type="Pfam" id="PF01352">
    <property type="entry name" value="KRAB"/>
    <property type="match status" value="1"/>
</dbReference>
<dbReference type="FunFam" id="3.30.160.60:FF:001677">
    <property type="entry name" value="Zinc finger protein 2"/>
    <property type="match status" value="2"/>
</dbReference>
<dbReference type="SMART" id="SM00349">
    <property type="entry name" value="KRAB"/>
    <property type="match status" value="1"/>
</dbReference>
<evidence type="ECO:0000256" key="1">
    <source>
        <dbReference type="ARBA" id="ARBA00004123"/>
    </source>
</evidence>
<dbReference type="GO" id="GO:0006357">
    <property type="term" value="P:regulation of transcription by RNA polymerase II"/>
    <property type="evidence" value="ECO:0007669"/>
    <property type="project" value="TreeGrafter"/>
</dbReference>
<keyword evidence="9" id="KW-0804">Transcription</keyword>
<dbReference type="InterPro" id="IPR001909">
    <property type="entry name" value="KRAB"/>
</dbReference>
<keyword evidence="4" id="KW-0677">Repeat</keyword>
<dbReference type="InterPro" id="IPR036236">
    <property type="entry name" value="Znf_C2H2_sf"/>
</dbReference>
<feature type="domain" description="KRAB" evidence="13">
    <location>
        <begin position="13"/>
        <end position="84"/>
    </location>
</feature>
<dbReference type="InterPro" id="IPR013087">
    <property type="entry name" value="Znf_C2H2_type"/>
</dbReference>
<evidence type="ECO:0000256" key="6">
    <source>
        <dbReference type="ARBA" id="ARBA00022833"/>
    </source>
</evidence>
<dbReference type="FunFam" id="3.30.160.60:FF:000367">
    <property type="entry name" value="Zinc finger protein 572"/>
    <property type="match status" value="1"/>
</dbReference>
<keyword evidence="6" id="KW-0862">Zinc</keyword>
<keyword evidence="7" id="KW-0805">Transcription regulation</keyword>
<keyword evidence="15" id="KW-1185">Reference proteome</keyword>
<dbReference type="PANTHER" id="PTHR24404:SF114">
    <property type="entry name" value="KLUMPFUSS, ISOFORM B-RELATED"/>
    <property type="match status" value="1"/>
</dbReference>
<dbReference type="Gene3D" id="3.30.160.60">
    <property type="entry name" value="Classic Zinc Finger"/>
    <property type="match status" value="9"/>
</dbReference>
<dbReference type="AlphaFoldDB" id="A0AA35LJV6"/>
<evidence type="ECO:0000256" key="2">
    <source>
        <dbReference type="ARBA" id="ARBA00006991"/>
    </source>
</evidence>
<evidence type="ECO:0000256" key="4">
    <source>
        <dbReference type="ARBA" id="ARBA00022737"/>
    </source>
</evidence>
<keyword evidence="10" id="KW-0539">Nucleus</keyword>
<evidence type="ECO:0000256" key="11">
    <source>
        <dbReference type="PROSITE-ProRule" id="PRU00042"/>
    </source>
</evidence>
<dbReference type="FunFam" id="3.30.160.60:FF:000058">
    <property type="entry name" value="Zinc finger protein 2 homolog"/>
    <property type="match status" value="1"/>
</dbReference>
<dbReference type="PROSITE" id="PS50805">
    <property type="entry name" value="KRAB"/>
    <property type="match status" value="1"/>
</dbReference>
<dbReference type="Gene3D" id="6.10.140.140">
    <property type="match status" value="1"/>
</dbReference>
<dbReference type="Pfam" id="PF13912">
    <property type="entry name" value="zf-C2H2_6"/>
    <property type="match status" value="1"/>
</dbReference>
<evidence type="ECO:0000256" key="9">
    <source>
        <dbReference type="ARBA" id="ARBA00023163"/>
    </source>
</evidence>
<feature type="domain" description="C2H2-type" evidence="12">
    <location>
        <begin position="413"/>
        <end position="440"/>
    </location>
</feature>
<feature type="domain" description="C2H2-type" evidence="12">
    <location>
        <begin position="301"/>
        <end position="328"/>
    </location>
</feature>
<evidence type="ECO:0000256" key="3">
    <source>
        <dbReference type="ARBA" id="ARBA00022723"/>
    </source>
</evidence>
<protein>
    <submittedName>
        <fullName evidence="14">Zinc finger protein 454-like isoform X1</fullName>
    </submittedName>
</protein>
<dbReference type="InterPro" id="IPR036051">
    <property type="entry name" value="KRAB_dom_sf"/>
</dbReference>
<evidence type="ECO:0000259" key="12">
    <source>
        <dbReference type="PROSITE" id="PS50157"/>
    </source>
</evidence>
<evidence type="ECO:0000259" key="13">
    <source>
        <dbReference type="PROSITE" id="PS50805"/>
    </source>
</evidence>
<dbReference type="SUPFAM" id="SSF109640">
    <property type="entry name" value="KRAB domain (Kruppel-associated box)"/>
    <property type="match status" value="1"/>
</dbReference>
<accession>A0AA35LJV6</accession>
<dbReference type="GO" id="GO:0005634">
    <property type="term" value="C:nucleus"/>
    <property type="evidence" value="ECO:0007669"/>
    <property type="project" value="UniProtKB-SubCell"/>
</dbReference>
<dbReference type="SUPFAM" id="SSF57667">
    <property type="entry name" value="beta-beta-alpha zinc fingers"/>
    <property type="match status" value="5"/>
</dbReference>
<dbReference type="GO" id="GO:0000978">
    <property type="term" value="F:RNA polymerase II cis-regulatory region sequence-specific DNA binding"/>
    <property type="evidence" value="ECO:0007669"/>
    <property type="project" value="TreeGrafter"/>
</dbReference>
<feature type="domain" description="C2H2-type" evidence="12">
    <location>
        <begin position="357"/>
        <end position="384"/>
    </location>
</feature>
<evidence type="ECO:0000256" key="7">
    <source>
        <dbReference type="ARBA" id="ARBA00023015"/>
    </source>
</evidence>
<gene>
    <name evidence="14" type="ORF">PODLI_1B013690</name>
</gene>
<dbReference type="PROSITE" id="PS50157">
    <property type="entry name" value="ZINC_FINGER_C2H2_2"/>
    <property type="match status" value="9"/>
</dbReference>
<comment type="similarity">
    <text evidence="2">Belongs to the krueppel C2H2-type zinc-finger protein family.</text>
</comment>
<feature type="domain" description="C2H2-type" evidence="12">
    <location>
        <begin position="329"/>
        <end position="356"/>
    </location>
</feature>